<evidence type="ECO:0000256" key="4">
    <source>
        <dbReference type="ARBA" id="ARBA00016084"/>
    </source>
</evidence>
<gene>
    <name evidence="15" type="ORF">MIZ03_1135</name>
</gene>
<organism evidence="15 16">
    <name type="scientific">Rhodoferax lithotrophicus</name>
    <dbReference type="NCBI Taxonomy" id="2798804"/>
    <lineage>
        <taxon>Bacteria</taxon>
        <taxon>Pseudomonadati</taxon>
        <taxon>Pseudomonadota</taxon>
        <taxon>Betaproteobacteria</taxon>
        <taxon>Burkholderiales</taxon>
        <taxon>Comamonadaceae</taxon>
        <taxon>Rhodoferax</taxon>
    </lineage>
</organism>
<dbReference type="InterPro" id="IPR004299">
    <property type="entry name" value="MBOAT_fam"/>
</dbReference>
<keyword evidence="10 13" id="KW-0472">Membrane</keyword>
<evidence type="ECO:0000256" key="2">
    <source>
        <dbReference type="ARBA" id="ARBA00005182"/>
    </source>
</evidence>
<evidence type="ECO:0000256" key="11">
    <source>
        <dbReference type="ARBA" id="ARBA00023315"/>
    </source>
</evidence>
<evidence type="ECO:0000256" key="5">
    <source>
        <dbReference type="ARBA" id="ARBA00022475"/>
    </source>
</evidence>
<keyword evidence="11 13" id="KW-0012">Acyltransferase</keyword>
<keyword evidence="6 13" id="KW-0808">Transferase</keyword>
<evidence type="ECO:0000256" key="8">
    <source>
        <dbReference type="ARBA" id="ARBA00022841"/>
    </source>
</evidence>
<feature type="transmembrane region" description="Helical" evidence="14">
    <location>
        <begin position="332"/>
        <end position="351"/>
    </location>
</feature>
<dbReference type="RefSeq" id="WP_223909481.1">
    <property type="nucleotide sequence ID" value="NZ_AP024238.1"/>
</dbReference>
<protein>
    <recommendedName>
        <fullName evidence="4">Probable alginate O-acetylase AlgI</fullName>
    </recommendedName>
    <alternativeName>
        <fullName evidence="12">Alginate biosynthesis protein AlgI</fullName>
    </alternativeName>
</protein>
<feature type="transmembrane region" description="Helical" evidence="14">
    <location>
        <begin position="40"/>
        <end position="57"/>
    </location>
</feature>
<dbReference type="Pfam" id="PF03062">
    <property type="entry name" value="MBOAT"/>
    <property type="match status" value="1"/>
</dbReference>
<comment type="pathway">
    <text evidence="2">Glycan biosynthesis; alginate biosynthesis.</text>
</comment>
<evidence type="ECO:0000256" key="13">
    <source>
        <dbReference type="PIRNR" id="PIRNR016636"/>
    </source>
</evidence>
<evidence type="ECO:0000313" key="16">
    <source>
        <dbReference type="Proteomes" id="UP000824366"/>
    </source>
</evidence>
<dbReference type="PIRSF" id="PIRSF016636">
    <property type="entry name" value="AlgI_DltB"/>
    <property type="match status" value="1"/>
</dbReference>
<comment type="subcellular location">
    <subcellularLocation>
        <location evidence="1">Cell membrane</location>
        <topology evidence="1">Multi-pass membrane protein</topology>
    </subcellularLocation>
</comment>
<feature type="transmembrane region" description="Helical" evidence="14">
    <location>
        <begin position="371"/>
        <end position="392"/>
    </location>
</feature>
<keyword evidence="7 14" id="KW-0812">Transmembrane</keyword>
<reference evidence="15 16" key="1">
    <citation type="journal article" date="2021" name="Microbiol. Spectr.">
        <title>A Single Bacterium Capable of Oxidation and Reduction of Iron at Circumneutral pH.</title>
        <authorList>
            <person name="Kato S."/>
            <person name="Ohkuma M."/>
        </authorList>
    </citation>
    <scope>NUCLEOTIDE SEQUENCE [LARGE SCALE GENOMIC DNA]</scope>
    <source>
        <strain evidence="15 16">MIZ03</strain>
    </source>
</reference>
<name>A0ABM7MJ89_9BURK</name>
<keyword evidence="5 13" id="KW-1003">Cell membrane</keyword>
<evidence type="ECO:0000256" key="1">
    <source>
        <dbReference type="ARBA" id="ARBA00004651"/>
    </source>
</evidence>
<feature type="transmembrane region" description="Helical" evidence="14">
    <location>
        <begin position="66"/>
        <end position="89"/>
    </location>
</feature>
<evidence type="ECO:0000256" key="7">
    <source>
        <dbReference type="ARBA" id="ARBA00022692"/>
    </source>
</evidence>
<evidence type="ECO:0000313" key="15">
    <source>
        <dbReference type="EMBL" id="BCO26255.1"/>
    </source>
</evidence>
<feature type="transmembrane region" description="Helical" evidence="14">
    <location>
        <begin position="307"/>
        <end position="326"/>
    </location>
</feature>
<keyword evidence="9 14" id="KW-1133">Transmembrane helix</keyword>
<proteinExistence type="inferred from homology"/>
<dbReference type="InterPro" id="IPR024194">
    <property type="entry name" value="Ac/AlaTfrase_AlgI/DltB"/>
</dbReference>
<feature type="transmembrane region" description="Helical" evidence="14">
    <location>
        <begin position="463"/>
        <end position="480"/>
    </location>
</feature>
<dbReference type="InterPro" id="IPR028362">
    <property type="entry name" value="AlgI"/>
</dbReference>
<dbReference type="PANTHER" id="PTHR13285">
    <property type="entry name" value="ACYLTRANSFERASE"/>
    <property type="match status" value="1"/>
</dbReference>
<feature type="transmembrane region" description="Helical" evidence="14">
    <location>
        <begin position="139"/>
        <end position="159"/>
    </location>
</feature>
<feature type="transmembrane region" description="Helical" evidence="14">
    <location>
        <begin position="109"/>
        <end position="127"/>
    </location>
</feature>
<evidence type="ECO:0000256" key="12">
    <source>
        <dbReference type="ARBA" id="ARBA00031030"/>
    </source>
</evidence>
<evidence type="ECO:0000256" key="9">
    <source>
        <dbReference type="ARBA" id="ARBA00022989"/>
    </source>
</evidence>
<evidence type="ECO:0000256" key="6">
    <source>
        <dbReference type="ARBA" id="ARBA00022679"/>
    </source>
</evidence>
<feature type="transmembrane region" description="Helical" evidence="14">
    <location>
        <begin position="420"/>
        <end position="443"/>
    </location>
</feature>
<dbReference type="InterPro" id="IPR051085">
    <property type="entry name" value="MB_O-acyltransferase"/>
</dbReference>
<feature type="transmembrane region" description="Helical" evidence="14">
    <location>
        <begin position="238"/>
        <end position="258"/>
    </location>
</feature>
<accession>A0ABM7MJ89</accession>
<comment type="similarity">
    <text evidence="3 13">Belongs to the membrane-bound acyltransferase family.</text>
</comment>
<dbReference type="PANTHER" id="PTHR13285:SF23">
    <property type="entry name" value="TEICHOIC ACID D-ALANYLTRANSFERASE"/>
    <property type="match status" value="1"/>
</dbReference>
<dbReference type="PIRSF" id="PIRSF500217">
    <property type="entry name" value="AlgI"/>
    <property type="match status" value="1"/>
</dbReference>
<evidence type="ECO:0000256" key="14">
    <source>
        <dbReference type="SAM" id="Phobius"/>
    </source>
</evidence>
<dbReference type="EMBL" id="AP024238">
    <property type="protein sequence ID" value="BCO26255.1"/>
    <property type="molecule type" value="Genomic_DNA"/>
</dbReference>
<dbReference type="Proteomes" id="UP000824366">
    <property type="component" value="Chromosome"/>
</dbReference>
<evidence type="ECO:0000256" key="3">
    <source>
        <dbReference type="ARBA" id="ARBA00010323"/>
    </source>
</evidence>
<keyword evidence="16" id="KW-1185">Reference proteome</keyword>
<sequence>MPVVFAGYFLIARKSHQEALAWLAMASIFFYAYWSIKALPVLVISICINYGFGTLLAKQELKYRKVILILAIAANLVALGYYKYINFFIDNINDICDLMELDPLDSINIFLPIGISFFTFTQIAFLIDNYQDKVKERNFIQYTLFVSFFPHLLAGPLLYHRQMMPQFSIPENFVIQKEKIVTGLLIFTVGLAKKLLIADTLNSYISTFYNSLAQDFEPNFLASWTACLGYTFQLYFDFSGYSDMAVGIALLFGIWLPFNFNSPLRATSIIDFWQRWHITLTKYVGDYLYTPITLQFMRLGQNLPPTFGFLFSLVIPTVFIFLILGFWHGANWTYVVFGGMHGLYIVTNHLWRKFFPVLSKQNRNNQSCKTLKLTAAWILTFLAVNVACVMFRSDSISTAVVVYKGMLGFNGYSLGNMPDIQAWIFNLRIILLTMISAFLIVFLIPNTIRIASLSEKILTDKGVLIYVFVAILLGIIYSLLQLDFHGSPFLYFQF</sequence>
<evidence type="ECO:0000256" key="10">
    <source>
        <dbReference type="ARBA" id="ARBA00023136"/>
    </source>
</evidence>
<keyword evidence="8" id="KW-0016">Alginate biosynthesis</keyword>